<gene>
    <name evidence="1" type="ORF">METZ01_LOCUS382471</name>
</gene>
<reference evidence="1" key="1">
    <citation type="submission" date="2018-05" db="EMBL/GenBank/DDBJ databases">
        <authorList>
            <person name="Lanie J.A."/>
            <person name="Ng W.-L."/>
            <person name="Kazmierczak K.M."/>
            <person name="Andrzejewski T.M."/>
            <person name="Davidsen T.M."/>
            <person name="Wayne K.J."/>
            <person name="Tettelin H."/>
            <person name="Glass J.I."/>
            <person name="Rusch D."/>
            <person name="Podicherti R."/>
            <person name="Tsui H.-C.T."/>
            <person name="Winkler M.E."/>
        </authorList>
    </citation>
    <scope>NUCLEOTIDE SEQUENCE</scope>
</reference>
<evidence type="ECO:0000313" key="1">
    <source>
        <dbReference type="EMBL" id="SVD29617.1"/>
    </source>
</evidence>
<sequence length="38" mass="4545">MYNIHSNEDEIKVQKIKKLHLKDEIAQIKDRLANLVKK</sequence>
<organism evidence="1">
    <name type="scientific">marine metagenome</name>
    <dbReference type="NCBI Taxonomy" id="408172"/>
    <lineage>
        <taxon>unclassified sequences</taxon>
        <taxon>metagenomes</taxon>
        <taxon>ecological metagenomes</taxon>
    </lineage>
</organism>
<proteinExistence type="predicted"/>
<evidence type="ECO:0008006" key="2">
    <source>
        <dbReference type="Google" id="ProtNLM"/>
    </source>
</evidence>
<name>A0A382U6N1_9ZZZZ</name>
<accession>A0A382U6N1</accession>
<dbReference type="AlphaFoldDB" id="A0A382U6N1"/>
<protein>
    <recommendedName>
        <fullName evidence="2">DUF465 domain-containing protein</fullName>
    </recommendedName>
</protein>
<dbReference type="EMBL" id="UINC01141714">
    <property type="protein sequence ID" value="SVD29617.1"/>
    <property type="molecule type" value="Genomic_DNA"/>
</dbReference>